<accession>A0ABU5DVA7</accession>
<organism evidence="1 2">
    <name type="scientific">Dongia rigui</name>
    <dbReference type="NCBI Taxonomy" id="940149"/>
    <lineage>
        <taxon>Bacteria</taxon>
        <taxon>Pseudomonadati</taxon>
        <taxon>Pseudomonadota</taxon>
        <taxon>Alphaproteobacteria</taxon>
        <taxon>Rhodospirillales</taxon>
        <taxon>Dongiaceae</taxon>
        <taxon>Dongia</taxon>
    </lineage>
</organism>
<evidence type="ECO:0000313" key="2">
    <source>
        <dbReference type="Proteomes" id="UP001271769"/>
    </source>
</evidence>
<evidence type="ECO:0000313" key="1">
    <source>
        <dbReference type="EMBL" id="MDY0870633.1"/>
    </source>
</evidence>
<dbReference type="EMBL" id="JAXCLX010000001">
    <property type="protein sequence ID" value="MDY0870633.1"/>
    <property type="molecule type" value="Genomic_DNA"/>
</dbReference>
<comment type="caution">
    <text evidence="1">The sequence shown here is derived from an EMBL/GenBank/DDBJ whole genome shotgun (WGS) entry which is preliminary data.</text>
</comment>
<protein>
    <submittedName>
        <fullName evidence="1">Uncharacterized protein</fullName>
    </submittedName>
</protein>
<sequence length="81" mass="8995">MSKELLLPEETDGSSAALTAMALSRLFISDTTEVSSHYQAFARIDELAKPELCDEIILAGGRSYSHVLVRELTRRPQNMRG</sequence>
<gene>
    <name evidence="1" type="ORF">SMD31_01810</name>
</gene>
<dbReference type="Proteomes" id="UP001271769">
    <property type="component" value="Unassembled WGS sequence"/>
</dbReference>
<proteinExistence type="predicted"/>
<dbReference type="RefSeq" id="WP_320498926.1">
    <property type="nucleotide sequence ID" value="NZ_JAXCLX010000001.1"/>
</dbReference>
<keyword evidence="2" id="KW-1185">Reference proteome</keyword>
<name>A0ABU5DVA7_9PROT</name>
<reference evidence="1 2" key="1">
    <citation type="journal article" date="2013" name="Antonie Van Leeuwenhoek">
        <title>Dongia rigui sp. nov., isolated from freshwater of a large wetland in Korea.</title>
        <authorList>
            <person name="Baik K.S."/>
            <person name="Hwang Y.M."/>
            <person name="Choi J.S."/>
            <person name="Kwon J."/>
            <person name="Seong C.N."/>
        </authorList>
    </citation>
    <scope>NUCLEOTIDE SEQUENCE [LARGE SCALE GENOMIC DNA]</scope>
    <source>
        <strain evidence="1 2">04SU4-P</strain>
    </source>
</reference>